<organism evidence="1 2">
    <name type="scientific">Popillia japonica</name>
    <name type="common">Japanese beetle</name>
    <dbReference type="NCBI Taxonomy" id="7064"/>
    <lineage>
        <taxon>Eukaryota</taxon>
        <taxon>Metazoa</taxon>
        <taxon>Ecdysozoa</taxon>
        <taxon>Arthropoda</taxon>
        <taxon>Hexapoda</taxon>
        <taxon>Insecta</taxon>
        <taxon>Pterygota</taxon>
        <taxon>Neoptera</taxon>
        <taxon>Endopterygota</taxon>
        <taxon>Coleoptera</taxon>
        <taxon>Polyphaga</taxon>
        <taxon>Scarabaeiformia</taxon>
        <taxon>Scarabaeidae</taxon>
        <taxon>Rutelinae</taxon>
        <taxon>Popillia</taxon>
    </lineage>
</organism>
<reference evidence="1 2" key="1">
    <citation type="journal article" date="2024" name="BMC Genomics">
        <title>De novo assembly and annotation of Popillia japonica's genome with initial clues to its potential as an invasive pest.</title>
        <authorList>
            <person name="Cucini C."/>
            <person name="Boschi S."/>
            <person name="Funari R."/>
            <person name="Cardaioli E."/>
            <person name="Iannotti N."/>
            <person name="Marturano G."/>
            <person name="Paoli F."/>
            <person name="Bruttini M."/>
            <person name="Carapelli A."/>
            <person name="Frati F."/>
            <person name="Nardi F."/>
        </authorList>
    </citation>
    <scope>NUCLEOTIDE SEQUENCE [LARGE SCALE GENOMIC DNA]</scope>
    <source>
        <strain evidence="1">DMR45628</strain>
    </source>
</reference>
<dbReference type="EMBL" id="JASPKY010000456">
    <property type="protein sequence ID" value="KAK9696273.1"/>
    <property type="molecule type" value="Genomic_DNA"/>
</dbReference>
<proteinExistence type="predicted"/>
<dbReference type="AlphaFoldDB" id="A0AAW1J0I0"/>
<evidence type="ECO:0008006" key="3">
    <source>
        <dbReference type="Google" id="ProtNLM"/>
    </source>
</evidence>
<dbReference type="Proteomes" id="UP001458880">
    <property type="component" value="Unassembled WGS sequence"/>
</dbReference>
<gene>
    <name evidence="1" type="ORF">QE152_g32004</name>
</gene>
<comment type="caution">
    <text evidence="1">The sequence shown here is derived from an EMBL/GenBank/DDBJ whole genome shotgun (WGS) entry which is preliminary data.</text>
</comment>
<name>A0AAW1J0I0_POPJA</name>
<evidence type="ECO:0000313" key="1">
    <source>
        <dbReference type="EMBL" id="KAK9696273.1"/>
    </source>
</evidence>
<protein>
    <recommendedName>
        <fullName evidence="3">Ribosomal protein L31</fullName>
    </recommendedName>
</protein>
<keyword evidence="2" id="KW-1185">Reference proteome</keyword>
<sequence length="68" mass="8025">MSSLLLRYVLKLKGRGYERKNSVEQDSPVPKWLIERLRKKTNKTVFVIRNQDLTSGFIGEFWKGRKKG</sequence>
<evidence type="ECO:0000313" key="2">
    <source>
        <dbReference type="Proteomes" id="UP001458880"/>
    </source>
</evidence>
<accession>A0AAW1J0I0</accession>